<dbReference type="PANTHER" id="PTHR12121:SF36">
    <property type="entry name" value="ENDONUCLEASE_EXONUCLEASE_PHOSPHATASE DOMAIN-CONTAINING PROTEIN"/>
    <property type="match status" value="1"/>
</dbReference>
<sequence>MLMKNYFFLLLVLLAFGCTKQEQSQKFITYNLRYNNPGDGVDRWDARKANVVGLITKYQPDVFGTQEGLNGQITYLDSALTDYSYVGVGRDDGKQKGEYCAVFYKTAKYEVVKQATFWLSETPEEVSVGWDAALERICTYLLLENKQSGERFYVFNTHFDHIGELARLNSSKLIYSKITEHNPEKYPCVLMGDLNLTPETAPIQYLSEVLDETKSLAGENCSGPQGTFNAFKHSEPVTDRIDYIFISKGDGVVNQFKIIDDQIEERYPSDHLPVFVEVVL</sequence>
<evidence type="ECO:0000259" key="2">
    <source>
        <dbReference type="Pfam" id="PF03372"/>
    </source>
</evidence>
<dbReference type="CDD" id="cd09083">
    <property type="entry name" value="EEP-1"/>
    <property type="match status" value="1"/>
</dbReference>
<dbReference type="InterPro" id="IPR050410">
    <property type="entry name" value="CCR4/nocturin_mRNA_transcr"/>
</dbReference>
<dbReference type="PANTHER" id="PTHR12121">
    <property type="entry name" value="CARBON CATABOLITE REPRESSOR PROTEIN 4"/>
    <property type="match status" value="1"/>
</dbReference>
<feature type="domain" description="Endonuclease/exonuclease/phosphatase" evidence="2">
    <location>
        <begin position="28"/>
        <end position="271"/>
    </location>
</feature>
<keyword evidence="3" id="KW-0540">Nuclease</keyword>
<evidence type="ECO:0000313" key="3">
    <source>
        <dbReference type="EMBL" id="PKQ67541.1"/>
    </source>
</evidence>
<accession>A0A2N3IB50</accession>
<dbReference type="AlphaFoldDB" id="A0A2N3IB50"/>
<evidence type="ECO:0000313" key="4">
    <source>
        <dbReference type="Proteomes" id="UP000233618"/>
    </source>
</evidence>
<keyword evidence="1" id="KW-0732">Signal</keyword>
<dbReference type="Gene3D" id="3.60.10.10">
    <property type="entry name" value="Endonuclease/exonuclease/phosphatase"/>
    <property type="match status" value="1"/>
</dbReference>
<keyword evidence="4" id="KW-1185">Reference proteome</keyword>
<name>A0A2N3IB50_9BACT</name>
<dbReference type="EMBL" id="MVDE01000008">
    <property type="protein sequence ID" value="PKQ67541.1"/>
    <property type="molecule type" value="Genomic_DNA"/>
</dbReference>
<reference evidence="3 4" key="1">
    <citation type="journal article" date="2017" name="Front. Microbiol.">
        <title>Labilibaculum manganireducens gen. nov., sp. nov. and Labilibaculum filiforme sp. nov., Novel Bacteroidetes Isolated from Subsurface Sediments of the Baltic Sea.</title>
        <authorList>
            <person name="Vandieken V."/>
            <person name="Marshall I.P."/>
            <person name="Niemann H."/>
            <person name="Engelen B."/>
            <person name="Cypionka H."/>
        </authorList>
    </citation>
    <scope>NUCLEOTIDE SEQUENCE [LARGE SCALE GENOMIC DNA]</scope>
    <source>
        <strain evidence="3 4">59.10-2M</strain>
    </source>
</reference>
<keyword evidence="3" id="KW-0378">Hydrolase</keyword>
<feature type="signal peptide" evidence="1">
    <location>
        <begin position="1"/>
        <end position="20"/>
    </location>
</feature>
<dbReference type="InterPro" id="IPR036691">
    <property type="entry name" value="Endo/exonu/phosph_ase_sf"/>
</dbReference>
<comment type="caution">
    <text evidence="3">The sequence shown here is derived from an EMBL/GenBank/DDBJ whole genome shotgun (WGS) entry which is preliminary data.</text>
</comment>
<dbReference type="GO" id="GO:0000175">
    <property type="term" value="F:3'-5'-RNA exonuclease activity"/>
    <property type="evidence" value="ECO:0007669"/>
    <property type="project" value="TreeGrafter"/>
</dbReference>
<dbReference type="SUPFAM" id="SSF56219">
    <property type="entry name" value="DNase I-like"/>
    <property type="match status" value="1"/>
</dbReference>
<dbReference type="PROSITE" id="PS51257">
    <property type="entry name" value="PROKAR_LIPOPROTEIN"/>
    <property type="match status" value="1"/>
</dbReference>
<gene>
    <name evidence="3" type="ORF">BZG01_07335</name>
</gene>
<dbReference type="Proteomes" id="UP000233618">
    <property type="component" value="Unassembled WGS sequence"/>
</dbReference>
<dbReference type="GO" id="GO:0004519">
    <property type="term" value="F:endonuclease activity"/>
    <property type="evidence" value="ECO:0007669"/>
    <property type="project" value="UniProtKB-KW"/>
</dbReference>
<dbReference type="Pfam" id="PF03372">
    <property type="entry name" value="Exo_endo_phos"/>
    <property type="match status" value="1"/>
</dbReference>
<dbReference type="InterPro" id="IPR005135">
    <property type="entry name" value="Endo/exonuclease/phosphatase"/>
</dbReference>
<keyword evidence="3" id="KW-0255">Endonuclease</keyword>
<organism evidence="3 4">
    <name type="scientific">Labilibaculum manganireducens</name>
    <dbReference type="NCBI Taxonomy" id="1940525"/>
    <lineage>
        <taxon>Bacteria</taxon>
        <taxon>Pseudomonadati</taxon>
        <taxon>Bacteroidota</taxon>
        <taxon>Bacteroidia</taxon>
        <taxon>Marinilabiliales</taxon>
        <taxon>Marinifilaceae</taxon>
        <taxon>Labilibaculum</taxon>
    </lineage>
</organism>
<keyword evidence="3" id="KW-0269">Exonuclease</keyword>
<proteinExistence type="predicted"/>
<protein>
    <submittedName>
        <fullName evidence="3">Endonuclease/exonuclease/phosphatase</fullName>
    </submittedName>
</protein>
<feature type="chain" id="PRO_5015007984" evidence="1">
    <location>
        <begin position="21"/>
        <end position="280"/>
    </location>
</feature>
<evidence type="ECO:0000256" key="1">
    <source>
        <dbReference type="SAM" id="SignalP"/>
    </source>
</evidence>